<feature type="binding site" evidence="2">
    <location>
        <position position="75"/>
    </location>
    <ligand>
        <name>carbamoyl phosphate</name>
        <dbReference type="ChEBI" id="CHEBI:58228"/>
        <note>ligand shared between two neighboring subunits</note>
    </ligand>
</feature>
<evidence type="ECO:0000256" key="2">
    <source>
        <dbReference type="HAMAP-Rule" id="MF_02235"/>
    </source>
</evidence>
<sequence length="317" mass="35765">MKHFLSLADVSDLNHLIISGIEAKRNPFADETLGKHKTIGLMFFNSSLRTRISTQKAAANLGLNVIVMNVGQDSWGLEMEEGVIMNGTKAEHVKEAAAIMGRYCNIIAIRSFAELEDRDKDYAETVFQQFKKYAEVPIVNLESATRHPLQSLADCITIEEFKIKERPKVVLTWLPHFKALPQAVANSFCEWMNPMNVEFVITHPEGYDLDPKFVGKGQVIYDQDKALEGADFVYGKNWSSYTHYGQVLTQDPSWMITEAKMALTDNGKFMHCLPLRRNMKVADEVLDGPRSLVIEQAANREWSAQAVLKEILLGLNV</sequence>
<feature type="binding site" description="in other chain" evidence="2">
    <location>
        <begin position="47"/>
        <end position="50"/>
    </location>
    <ligand>
        <name>carbamoyl phosphate</name>
        <dbReference type="ChEBI" id="CHEBI:58228"/>
        <note>ligand shared between two neighboring subunits</note>
    </ligand>
</feature>
<dbReference type="STRING" id="408657.SAMN04487995_5674"/>
<dbReference type="InterPro" id="IPR006130">
    <property type="entry name" value="Asp/Orn_carbamoylTrfase"/>
</dbReference>
<dbReference type="PRINTS" id="PR00100">
    <property type="entry name" value="AOTCASE"/>
</dbReference>
<dbReference type="InterPro" id="IPR043696">
    <property type="entry name" value="ArgF'-like"/>
</dbReference>
<dbReference type="SUPFAM" id="SSF53671">
    <property type="entry name" value="Aspartate/ornithine carbamoyltransferase"/>
    <property type="match status" value="1"/>
</dbReference>
<dbReference type="InterPro" id="IPR006132">
    <property type="entry name" value="Asp/Orn_carbamoyltranf_P-bd"/>
</dbReference>
<dbReference type="GO" id="GO:0016597">
    <property type="term" value="F:amino acid binding"/>
    <property type="evidence" value="ECO:0007669"/>
    <property type="project" value="InterPro"/>
</dbReference>
<reference evidence="5 6" key="1">
    <citation type="submission" date="2016-10" db="EMBL/GenBank/DDBJ databases">
        <authorList>
            <person name="de Groot N.N."/>
        </authorList>
    </citation>
    <scope>NUCLEOTIDE SEQUENCE [LARGE SCALE GENOMIC DNA]</scope>
    <source>
        <strain evidence="5 6">DSM 19938</strain>
    </source>
</reference>
<evidence type="ECO:0000313" key="6">
    <source>
        <dbReference type="Proteomes" id="UP000199532"/>
    </source>
</evidence>
<dbReference type="Pfam" id="PF02729">
    <property type="entry name" value="OTCace_N"/>
    <property type="match status" value="1"/>
</dbReference>
<dbReference type="Gene3D" id="3.40.50.1370">
    <property type="entry name" value="Aspartate/ornithine carbamoyltransferase"/>
    <property type="match status" value="2"/>
</dbReference>
<evidence type="ECO:0000259" key="4">
    <source>
        <dbReference type="Pfam" id="PF02729"/>
    </source>
</evidence>
<dbReference type="EC" id="2.1.3.11" evidence="2"/>
<dbReference type="GO" id="GO:0004585">
    <property type="term" value="F:ornithine carbamoyltransferase activity"/>
    <property type="evidence" value="ECO:0007669"/>
    <property type="project" value="InterPro"/>
</dbReference>
<dbReference type="GO" id="GO:0019240">
    <property type="term" value="P:citrulline biosynthetic process"/>
    <property type="evidence" value="ECO:0007669"/>
    <property type="project" value="TreeGrafter"/>
</dbReference>
<feature type="domain" description="Aspartate/ornithine carbamoyltransferase carbamoyl-P binding" evidence="4">
    <location>
        <begin position="2"/>
        <end position="160"/>
    </location>
</feature>
<feature type="binding site" description="in other chain" evidence="2">
    <location>
        <position position="110"/>
    </location>
    <ligand>
        <name>carbamoyl phosphate</name>
        <dbReference type="ChEBI" id="CHEBI:58228"/>
        <note>ligand shared between two neighboring subunits</note>
    </ligand>
</feature>
<keyword evidence="2" id="KW-0028">Amino-acid biosynthesis</keyword>
<dbReference type="PANTHER" id="PTHR45753">
    <property type="entry name" value="ORNITHINE CARBAMOYLTRANSFERASE, MITOCHONDRIAL"/>
    <property type="match status" value="1"/>
</dbReference>
<feature type="binding site" evidence="2">
    <location>
        <position position="142"/>
    </location>
    <ligand>
        <name>N(2)-succinyl-L-ornithine</name>
        <dbReference type="ChEBI" id="CHEBI:58514"/>
    </ligand>
</feature>
<dbReference type="NCBIfam" id="NF003384">
    <property type="entry name" value="PRK04523.1"/>
    <property type="match status" value="1"/>
</dbReference>
<dbReference type="GO" id="GO:0042450">
    <property type="term" value="P:L-arginine biosynthetic process via ornithine"/>
    <property type="evidence" value="ECO:0007669"/>
    <property type="project" value="TreeGrafter"/>
</dbReference>
<proteinExistence type="inferred from homology"/>
<evidence type="ECO:0000256" key="1">
    <source>
        <dbReference type="ARBA" id="ARBA00022679"/>
    </source>
</evidence>
<dbReference type="PRINTS" id="PR00101">
    <property type="entry name" value="ATCASE"/>
</dbReference>
<feature type="binding site" description="in other chain" evidence="2">
    <location>
        <begin position="272"/>
        <end position="273"/>
    </location>
    <ligand>
        <name>carbamoyl phosphate</name>
        <dbReference type="ChEBI" id="CHEBI:58228"/>
        <note>ligand shared between two neighboring subunits</note>
    </ligand>
</feature>
<dbReference type="PANTHER" id="PTHR45753:SF3">
    <property type="entry name" value="ORNITHINE TRANSCARBAMYLASE, MITOCHONDRIAL"/>
    <property type="match status" value="1"/>
</dbReference>
<feature type="domain" description="Aspartate/ornithine carbamoyltransferase Asp/Orn-binding" evidence="3">
    <location>
        <begin position="184"/>
        <end position="309"/>
    </location>
</feature>
<comment type="subunit">
    <text evidence="2">Homotrimer.</text>
</comment>
<comment type="similarity">
    <text evidence="2">Belongs to the aspartate/ornithine carbamoyltransferase superfamily. SOTCase family.</text>
</comment>
<keyword evidence="1 2" id="KW-0808">Transferase</keyword>
<protein>
    <recommendedName>
        <fullName evidence="2">N-succinylornithine carbamoyltransferase</fullName>
        <ecNumber evidence="2">2.1.3.11</ecNumber>
    </recommendedName>
    <alternativeName>
        <fullName evidence="2">N-succinyl-L-ornithine transcarbamylase</fullName>
        <shortName evidence="2">SOTCase</shortName>
    </alternativeName>
</protein>
<name>A0A1H7AQI6_9BACT</name>
<comment type="catalytic activity">
    <reaction evidence="2">
        <text>N(2)-succinyl-L-ornithine + carbamoyl phosphate = N(2)-succinyl-L-citrulline + phosphate + H(+)</text>
        <dbReference type="Rhea" id="RHEA:25884"/>
        <dbReference type="ChEBI" id="CHEBI:15378"/>
        <dbReference type="ChEBI" id="CHEBI:43474"/>
        <dbReference type="ChEBI" id="CHEBI:58228"/>
        <dbReference type="ChEBI" id="CHEBI:58514"/>
        <dbReference type="ChEBI" id="CHEBI:58862"/>
        <dbReference type="EC" id="2.1.3.11"/>
    </reaction>
</comment>
<dbReference type="Pfam" id="PF00185">
    <property type="entry name" value="OTCace"/>
    <property type="match status" value="1"/>
</dbReference>
<accession>A0A1H7AQI6</accession>
<feature type="binding site" evidence="2">
    <location>
        <position position="276"/>
    </location>
    <ligand>
        <name>N(2)-succinyl-L-ornithine</name>
        <dbReference type="ChEBI" id="CHEBI:58514"/>
    </ligand>
</feature>
<feature type="binding site" description="in other chain" evidence="2">
    <location>
        <begin position="147"/>
        <end position="150"/>
    </location>
    <ligand>
        <name>carbamoyl phosphate</name>
        <dbReference type="ChEBI" id="CHEBI:58228"/>
        <note>ligand shared between two neighboring subunits</note>
    </ligand>
</feature>
<keyword evidence="6" id="KW-1185">Reference proteome</keyword>
<dbReference type="Proteomes" id="UP000199532">
    <property type="component" value="Unassembled WGS sequence"/>
</dbReference>
<feature type="binding site" description="in other chain" evidence="2">
    <location>
        <position position="300"/>
    </location>
    <ligand>
        <name>carbamoyl phosphate</name>
        <dbReference type="ChEBI" id="CHEBI:58228"/>
        <note>ligand shared between two neighboring subunits</note>
    </ligand>
</feature>
<feature type="binding site" evidence="2">
    <location>
        <position position="236"/>
    </location>
    <ligand>
        <name>N(2)-succinyl-L-ornithine</name>
        <dbReference type="ChEBI" id="CHEBI:58514"/>
    </ligand>
</feature>
<dbReference type="HAMAP" id="MF_02235">
    <property type="entry name" value="SOTCase"/>
    <property type="match status" value="1"/>
</dbReference>
<dbReference type="RefSeq" id="WP_090341297.1">
    <property type="nucleotide sequence ID" value="NZ_FNXY01000010.1"/>
</dbReference>
<keyword evidence="2" id="KW-0055">Arginine biosynthesis</keyword>
<comment type="function">
    <text evidence="2">Catalyzes the transfer of the carbamoyl group from carbamoyl phosphate to the delta-amino group of N(2)-succinyl-L-ornithine to produce N(2)-succinyl-L-citrulline. Is essential for arginine biosynthesis.</text>
</comment>
<gene>
    <name evidence="2" type="primary">argF'</name>
    <name evidence="5" type="ORF">SAMN04487995_5674</name>
</gene>
<organism evidence="5 6">
    <name type="scientific">Dyadobacter koreensis</name>
    <dbReference type="NCBI Taxonomy" id="408657"/>
    <lineage>
        <taxon>Bacteria</taxon>
        <taxon>Pseudomonadati</taxon>
        <taxon>Bacteroidota</taxon>
        <taxon>Cytophagia</taxon>
        <taxon>Cytophagales</taxon>
        <taxon>Spirosomataceae</taxon>
        <taxon>Dyadobacter</taxon>
    </lineage>
</organism>
<feature type="binding site" evidence="2">
    <location>
        <position position="176"/>
    </location>
    <ligand>
        <name>N(2)-succinyl-L-ornithine</name>
        <dbReference type="ChEBI" id="CHEBI:58514"/>
    </ligand>
</feature>
<evidence type="ECO:0000259" key="3">
    <source>
        <dbReference type="Pfam" id="PF00185"/>
    </source>
</evidence>
<dbReference type="EMBL" id="FNXY01000010">
    <property type="protein sequence ID" value="SEJ64150.1"/>
    <property type="molecule type" value="Genomic_DNA"/>
</dbReference>
<dbReference type="UniPathway" id="UPA00068"/>
<dbReference type="OrthoDB" id="9802587at2"/>
<dbReference type="AlphaFoldDB" id="A0A1H7AQI6"/>
<dbReference type="InterPro" id="IPR006131">
    <property type="entry name" value="Asp_carbamoyltransf_Asp/Orn-bd"/>
</dbReference>
<evidence type="ECO:0000313" key="5">
    <source>
        <dbReference type="EMBL" id="SEJ64150.1"/>
    </source>
</evidence>
<dbReference type="InterPro" id="IPR036901">
    <property type="entry name" value="Asp/Orn_carbamoylTrfase_sf"/>
</dbReference>
<comment type="pathway">
    <text evidence="2">Amino-acid biosynthesis; L-arginine biosynthesis.</text>
</comment>